<organism evidence="1 2">
    <name type="scientific">Herbaspirillum rubrisubalbicans Os34</name>
    <dbReference type="NCBI Taxonomy" id="1235827"/>
    <lineage>
        <taxon>Bacteria</taxon>
        <taxon>Pseudomonadati</taxon>
        <taxon>Pseudomonadota</taxon>
        <taxon>Betaproteobacteria</taxon>
        <taxon>Burkholderiales</taxon>
        <taxon>Oxalobacteraceae</taxon>
        <taxon>Herbaspirillum</taxon>
    </lineage>
</organism>
<gene>
    <name evidence="1" type="ORF">C798_19405</name>
</gene>
<sequence>MAACPFFSHLIARVQVLEQKFLTGQLTAELADPLSFTPDTDLLAAYRLLVHAEIEDFLERKGRADLESMARALASQKPIIPTVWVYQLANHFAMTLPHDCPFDDHRFRLAVDAVIKRARETLADNNGIKTAIYLVVCLIDGYRIDEIDHALATALSAFGEARGDVAHKSTNRVTSIRAPSAEKKDVDDIMKALEQFFFPLHVQANVASAAGTALVAPAVAVAAPATAAPAAELAMPTPAGTVIPQPTQPT</sequence>
<dbReference type="RefSeq" id="WP_017455505.1">
    <property type="nucleotide sequence ID" value="NZ_CP008956.1"/>
</dbReference>
<dbReference type="Proteomes" id="UP000501648">
    <property type="component" value="Chromosome"/>
</dbReference>
<proteinExistence type="predicted"/>
<name>A0A6M3ZUK4_9BURK</name>
<evidence type="ECO:0000313" key="1">
    <source>
        <dbReference type="EMBL" id="QJQ02325.1"/>
    </source>
</evidence>
<protein>
    <submittedName>
        <fullName evidence="1">Uncharacterized protein</fullName>
    </submittedName>
</protein>
<reference evidence="1 2" key="1">
    <citation type="journal article" date="2012" name="J. Bacteriol.">
        <title>Genome sequence of the pathogenic Herbaspirillum seropedicae strain Os34, isolated from rice roots.</title>
        <authorList>
            <person name="Ye W."/>
            <person name="Ye S."/>
            <person name="Liu J."/>
            <person name="Chang S."/>
            <person name="Chen M."/>
            <person name="Zhu B."/>
            <person name="Guo L."/>
            <person name="An Q."/>
        </authorList>
    </citation>
    <scope>NUCLEOTIDE SEQUENCE [LARGE SCALE GENOMIC DNA]</scope>
    <source>
        <strain evidence="1 2">Os34</strain>
    </source>
</reference>
<accession>A0A6M3ZUK4</accession>
<dbReference type="AlphaFoldDB" id="A0A6M3ZUK4"/>
<evidence type="ECO:0000313" key="2">
    <source>
        <dbReference type="Proteomes" id="UP000501648"/>
    </source>
</evidence>
<dbReference type="EMBL" id="CP008956">
    <property type="protein sequence ID" value="QJQ02325.1"/>
    <property type="molecule type" value="Genomic_DNA"/>
</dbReference>